<dbReference type="InterPro" id="IPR016166">
    <property type="entry name" value="FAD-bd_PCMH"/>
</dbReference>
<dbReference type="InterPro" id="IPR016169">
    <property type="entry name" value="FAD-bd_PCMH_sub2"/>
</dbReference>
<proteinExistence type="inferred from homology"/>
<dbReference type="eggNOG" id="KOG1231">
    <property type="taxonomic scope" value="Eukaryota"/>
</dbReference>
<dbReference type="InterPro" id="IPR006094">
    <property type="entry name" value="Oxid_FAD_bind_N"/>
</dbReference>
<dbReference type="Proteomes" id="UP000012174">
    <property type="component" value="Unassembled WGS sequence"/>
</dbReference>
<dbReference type="GO" id="GO:0071949">
    <property type="term" value="F:FAD binding"/>
    <property type="evidence" value="ECO:0007669"/>
    <property type="project" value="InterPro"/>
</dbReference>
<name>M7TR51_EUTLA</name>
<dbReference type="SUPFAM" id="SSF56176">
    <property type="entry name" value="FAD-binding/transporter-associated domain-like"/>
    <property type="match status" value="1"/>
</dbReference>
<keyword evidence="2" id="KW-0285">Flavoprotein</keyword>
<dbReference type="PANTHER" id="PTHR42973:SF22">
    <property type="entry name" value="FAD-BINDING PCMH-TYPE DOMAIN-CONTAINING PROTEIN-RELATED"/>
    <property type="match status" value="1"/>
</dbReference>
<protein>
    <submittedName>
        <fullName evidence="6">Putative fad binding domain-containing protein</fullName>
    </submittedName>
</protein>
<feature type="domain" description="FAD-binding PCMH-type" evidence="5">
    <location>
        <begin position="39"/>
        <end position="212"/>
    </location>
</feature>
<dbReference type="STRING" id="1287681.M7TR51"/>
<dbReference type="HOGENOM" id="CLU_018354_1_1_1"/>
<dbReference type="PANTHER" id="PTHR42973">
    <property type="entry name" value="BINDING OXIDOREDUCTASE, PUTATIVE (AFU_ORTHOLOGUE AFUA_1G17690)-RELATED"/>
    <property type="match status" value="1"/>
</dbReference>
<sequence length="475" mass="51418">MSVSDAIEAVKNISSDLAVLPESEEYDAIIKSYFSELERELKPACFLTPNSASQVAEIVKAIKPFASHSNIAICGSGQQATPAVANVRDGLTIHLRNLRGVEIDVEKNVVSVAAGEQMGKVYETVMAAGLGAVGNRHSSGGIGGDAVQGGLSYFSYARGFVCDNVVNYEVVLANGEIVNANAETNEDLWIALRGGGNNFSIVTRFDLKVFEQGLLWGGKVFYFQPSFSGQLQSLVGYLHSPNPDVDVHICISLGYAAALGDLMCMNDVFCTRPVKPEALQPFADVQPQIDQMTTLRIDSLKGFTDEEFSGALANRVVKMTTTVKADTRILEYAVETFRASLEQLKGVGNLLFSITFEPLPVSMIKQSVARGGNSLGLKPSDGPLVVVLLYTSWDNSSDDEMVYDVNKGALENIDKEAQKRDVYASYRYLNYAFTHQDPIGSYGPVSKAHLKSVSAKYDPEGFFQTTGAGSFKLSK</sequence>
<keyword evidence="4" id="KW-0560">Oxidoreductase</keyword>
<gene>
    <name evidence="6" type="ORF">UCREL1_481</name>
</gene>
<keyword evidence="7" id="KW-1185">Reference proteome</keyword>
<dbReference type="Gene3D" id="3.30.465.10">
    <property type="match status" value="1"/>
</dbReference>
<evidence type="ECO:0000256" key="3">
    <source>
        <dbReference type="ARBA" id="ARBA00022827"/>
    </source>
</evidence>
<dbReference type="EMBL" id="KB705455">
    <property type="protein sequence ID" value="EMR72461.1"/>
    <property type="molecule type" value="Genomic_DNA"/>
</dbReference>
<evidence type="ECO:0000256" key="4">
    <source>
        <dbReference type="ARBA" id="ARBA00023002"/>
    </source>
</evidence>
<organism evidence="6 7">
    <name type="scientific">Eutypa lata (strain UCR-EL1)</name>
    <name type="common">Grapevine dieback disease fungus</name>
    <name type="synonym">Eutypa armeniacae</name>
    <dbReference type="NCBI Taxonomy" id="1287681"/>
    <lineage>
        <taxon>Eukaryota</taxon>
        <taxon>Fungi</taxon>
        <taxon>Dikarya</taxon>
        <taxon>Ascomycota</taxon>
        <taxon>Pezizomycotina</taxon>
        <taxon>Sordariomycetes</taxon>
        <taxon>Xylariomycetidae</taxon>
        <taxon>Xylariales</taxon>
        <taxon>Diatrypaceae</taxon>
        <taxon>Eutypa</taxon>
    </lineage>
</organism>
<dbReference type="Pfam" id="PF01565">
    <property type="entry name" value="FAD_binding_4"/>
    <property type="match status" value="1"/>
</dbReference>
<evidence type="ECO:0000313" key="6">
    <source>
        <dbReference type="EMBL" id="EMR72461.1"/>
    </source>
</evidence>
<evidence type="ECO:0000259" key="5">
    <source>
        <dbReference type="PROSITE" id="PS51387"/>
    </source>
</evidence>
<dbReference type="KEGG" id="ela:UCREL1_481"/>
<dbReference type="InterPro" id="IPR036318">
    <property type="entry name" value="FAD-bd_PCMH-like_sf"/>
</dbReference>
<evidence type="ECO:0000256" key="1">
    <source>
        <dbReference type="ARBA" id="ARBA00005466"/>
    </source>
</evidence>
<keyword evidence="3" id="KW-0274">FAD</keyword>
<accession>M7TR51</accession>
<dbReference type="InterPro" id="IPR050416">
    <property type="entry name" value="FAD-linked_Oxidoreductase"/>
</dbReference>
<evidence type="ECO:0000313" key="7">
    <source>
        <dbReference type="Proteomes" id="UP000012174"/>
    </source>
</evidence>
<evidence type="ECO:0000256" key="2">
    <source>
        <dbReference type="ARBA" id="ARBA00022630"/>
    </source>
</evidence>
<reference evidence="7" key="1">
    <citation type="journal article" date="2013" name="Genome Announc.">
        <title>Draft genome sequence of the grapevine dieback fungus Eutypa lata UCR-EL1.</title>
        <authorList>
            <person name="Blanco-Ulate B."/>
            <person name="Rolshausen P.E."/>
            <person name="Cantu D."/>
        </authorList>
    </citation>
    <scope>NUCLEOTIDE SEQUENCE [LARGE SCALE GENOMIC DNA]</scope>
    <source>
        <strain evidence="7">UCR-EL1</strain>
    </source>
</reference>
<dbReference type="OMA" id="DGPMVIT"/>
<dbReference type="OrthoDB" id="2151789at2759"/>
<dbReference type="PROSITE" id="PS51387">
    <property type="entry name" value="FAD_PCMH"/>
    <property type="match status" value="1"/>
</dbReference>
<comment type="similarity">
    <text evidence="1">Belongs to the oxygen-dependent FAD-linked oxidoreductase family.</text>
</comment>
<dbReference type="GO" id="GO:0016491">
    <property type="term" value="F:oxidoreductase activity"/>
    <property type="evidence" value="ECO:0007669"/>
    <property type="project" value="UniProtKB-KW"/>
</dbReference>
<dbReference type="AlphaFoldDB" id="M7TR51"/>